<gene>
    <name evidence="1" type="ORF">C8F04DRAFT_1069815</name>
</gene>
<protein>
    <submittedName>
        <fullName evidence="1">Uncharacterized protein</fullName>
    </submittedName>
</protein>
<sequence>MHRLVGIVFIRQIPVGASHALSSSTFQAHCLAQHLHTRALARLHTGPPVTPPSRLFMYSGVATAQISRHYLPCAILTPISACFSDHQRVPWLDPSSPFLACRQSDQLSKFNPLPQTLP</sequence>
<name>A0AAD6TGT0_9AGAR</name>
<proteinExistence type="predicted"/>
<comment type="caution">
    <text evidence="1">The sequence shown here is derived from an EMBL/GenBank/DDBJ whole genome shotgun (WGS) entry which is preliminary data.</text>
</comment>
<dbReference type="Proteomes" id="UP001218188">
    <property type="component" value="Unassembled WGS sequence"/>
</dbReference>
<evidence type="ECO:0000313" key="1">
    <source>
        <dbReference type="EMBL" id="KAJ7044860.1"/>
    </source>
</evidence>
<evidence type="ECO:0000313" key="2">
    <source>
        <dbReference type="Proteomes" id="UP001218188"/>
    </source>
</evidence>
<keyword evidence="2" id="KW-1185">Reference proteome</keyword>
<reference evidence="1" key="1">
    <citation type="submission" date="2023-03" db="EMBL/GenBank/DDBJ databases">
        <title>Massive genome expansion in bonnet fungi (Mycena s.s.) driven by repeated elements and novel gene families across ecological guilds.</title>
        <authorList>
            <consortium name="Lawrence Berkeley National Laboratory"/>
            <person name="Harder C.B."/>
            <person name="Miyauchi S."/>
            <person name="Viragh M."/>
            <person name="Kuo A."/>
            <person name="Thoen E."/>
            <person name="Andreopoulos B."/>
            <person name="Lu D."/>
            <person name="Skrede I."/>
            <person name="Drula E."/>
            <person name="Henrissat B."/>
            <person name="Morin E."/>
            <person name="Kohler A."/>
            <person name="Barry K."/>
            <person name="LaButti K."/>
            <person name="Morin E."/>
            <person name="Salamov A."/>
            <person name="Lipzen A."/>
            <person name="Mereny Z."/>
            <person name="Hegedus B."/>
            <person name="Baldrian P."/>
            <person name="Stursova M."/>
            <person name="Weitz H."/>
            <person name="Taylor A."/>
            <person name="Grigoriev I.V."/>
            <person name="Nagy L.G."/>
            <person name="Martin F."/>
            <person name="Kauserud H."/>
        </authorList>
    </citation>
    <scope>NUCLEOTIDE SEQUENCE</scope>
    <source>
        <strain evidence="1">CBHHK200</strain>
    </source>
</reference>
<organism evidence="1 2">
    <name type="scientific">Mycena alexandri</name>
    <dbReference type="NCBI Taxonomy" id="1745969"/>
    <lineage>
        <taxon>Eukaryota</taxon>
        <taxon>Fungi</taxon>
        <taxon>Dikarya</taxon>
        <taxon>Basidiomycota</taxon>
        <taxon>Agaricomycotina</taxon>
        <taxon>Agaricomycetes</taxon>
        <taxon>Agaricomycetidae</taxon>
        <taxon>Agaricales</taxon>
        <taxon>Marasmiineae</taxon>
        <taxon>Mycenaceae</taxon>
        <taxon>Mycena</taxon>
    </lineage>
</organism>
<accession>A0AAD6TGT0</accession>
<dbReference type="AlphaFoldDB" id="A0AAD6TGT0"/>
<dbReference type="EMBL" id="JARJCM010000006">
    <property type="protein sequence ID" value="KAJ7044860.1"/>
    <property type="molecule type" value="Genomic_DNA"/>
</dbReference>